<keyword evidence="1 7" id="KW-0808">Transferase</keyword>
<dbReference type="InterPro" id="IPR005190">
    <property type="entry name" value="GlnE_rpt_dom"/>
</dbReference>
<gene>
    <name evidence="7 10" type="primary">glnE</name>
    <name evidence="10" type="ORF">RCF98_10480</name>
</gene>
<dbReference type="Proteomes" id="UP001236657">
    <property type="component" value="Chromosome"/>
</dbReference>
<evidence type="ECO:0000256" key="1">
    <source>
        <dbReference type="ARBA" id="ARBA00022679"/>
    </source>
</evidence>
<sequence length="900" mass="101702">MSGEYNGWRTSHARTTMSAEAILSASPYLQHQLARHSDWQALCATSQPYRDGELFQTIAAEIRDIPDHTTLLHVVRNIRHRESVRIAWRDLSGMAELAETLRTTSDLADGLVDAVLHWCYAELSAKHGIPRSRDGAPQQLVILGMGKLGGRELNFSSDIDLIFAFPEKGDTDGKRSLDNQTFFTRVGQRLIGVLGQTTADGIAYRVDMRLRPFGEVGALALSFDGMEHYYETHGREWERYALIKARVIAGDQASGAELMARLRPFVYRRYLDYGAVEQLRDMKAMINREAERRGKYQDVKLGTGGIREIEFTAQVFQLMRGGPVPELRQCNLLLTLEALLVQQLLSEEEYGVLHLAYHFLRRTENRLQMWHDEQTHSLPDKSEQQASLAASMGFTDWERFRTELNHHQQGVSHIFQRVFALETDASRPMPEHPAIQALLDSRLYASLTDTGRSRLKRLLPALLDVCNATATPQDTLERCLRVVSKIAPRSGYIAMLADNPGALDQFVRLVSDSLWITSELTLHPILLDQMLDPHQLYAPLNREELGAALRLELERIDANDTEQVMERLRQFKQAQVLRTAAADITGVLPLMKVSDQLTWVAEAVLEETQRHVWETMTAQVGVPCYQLEGLTHQAGFAIIGYGKLGGLELGYGSDLDIIFLHDSQGQAQQTNGNKVLENAVFYARFAQKIIHTLTTFTPAGRLYETDTRLRPSGASGLLVSSLNAFRTYQQEKAWVWEHQALLRARVVTGSASLRAQFEQVRHAVLCQPRDKAALRKEVSTMRQKMWESVGSKDASVFNLKKDPGGITDIEFIVQFLILAHVHEHPQLVRWSDNIRQLESLHQAGILPEVQAEALADAYRSLRDRLHELALQEQGATVDAGQFARERAVVQVAWKEWMLQV</sequence>
<dbReference type="Gene3D" id="1.20.120.330">
    <property type="entry name" value="Nucleotidyltransferases domain 2"/>
    <property type="match status" value="2"/>
</dbReference>
<feature type="domain" description="Glutamate-ammonia ligase adenylyltransferase repeated" evidence="8">
    <location>
        <begin position="504"/>
        <end position="759"/>
    </location>
</feature>
<dbReference type="SUPFAM" id="SSF81593">
    <property type="entry name" value="Nucleotidyltransferase substrate binding subunit/domain"/>
    <property type="match status" value="2"/>
</dbReference>
<dbReference type="EC" id="2.7.7.42" evidence="7"/>
<evidence type="ECO:0000259" key="9">
    <source>
        <dbReference type="Pfam" id="PF08335"/>
    </source>
</evidence>
<dbReference type="GO" id="GO:0047388">
    <property type="term" value="F:[glutamine synthetase]-adenylyl-L-tyrosine phosphorylase activity"/>
    <property type="evidence" value="ECO:0007669"/>
    <property type="project" value="UniProtKB-EC"/>
</dbReference>
<evidence type="ECO:0000256" key="3">
    <source>
        <dbReference type="ARBA" id="ARBA00022741"/>
    </source>
</evidence>
<dbReference type="PANTHER" id="PTHR30621">
    <property type="entry name" value="GLUTAMINE SYNTHETASE ADENYLYLTRANSFERASE"/>
    <property type="match status" value="1"/>
</dbReference>
<feature type="domain" description="PII-uridylyltransferase/Glutamine-synthetase adenylyltransferase" evidence="9">
    <location>
        <begin position="781"/>
        <end position="873"/>
    </location>
</feature>
<name>A0ABY9MLA3_9GAMM</name>
<reference evidence="10 11" key="1">
    <citation type="submission" date="2023-08" db="EMBL/GenBank/DDBJ databases">
        <title>New molecular markers tilS and rpoB for phylogenetic and monitoring studies of the genus Thiothrix biodiversity.</title>
        <authorList>
            <person name="Ravin N.V."/>
            <person name="Smolyakov D."/>
            <person name="Markov N.D."/>
            <person name="Beletsky A.V."/>
            <person name="Mardanov A.V."/>
            <person name="Rudenko T.S."/>
            <person name="Grabovich M.Y."/>
        </authorList>
    </citation>
    <scope>NUCLEOTIDE SEQUENCE [LARGE SCALE GENOMIC DNA]</scope>
    <source>
        <strain evidence="10 11">MK1</strain>
    </source>
</reference>
<evidence type="ECO:0000256" key="6">
    <source>
        <dbReference type="ARBA" id="ARBA00023268"/>
    </source>
</evidence>
<evidence type="ECO:0000256" key="5">
    <source>
        <dbReference type="ARBA" id="ARBA00022842"/>
    </source>
</evidence>
<dbReference type="EMBL" id="CP133218">
    <property type="protein sequence ID" value="WML89396.1"/>
    <property type="molecule type" value="Genomic_DNA"/>
</dbReference>
<keyword evidence="2 7" id="KW-0548">Nucleotidyltransferase</keyword>
<proteinExistence type="inferred from homology"/>
<keyword evidence="3 7" id="KW-0547">Nucleotide-binding</keyword>
<dbReference type="HAMAP" id="MF_00802">
    <property type="entry name" value="GlnE"/>
    <property type="match status" value="1"/>
</dbReference>
<keyword evidence="4 7" id="KW-0067">ATP-binding</keyword>
<comment type="similarity">
    <text evidence="7">Belongs to the GlnE family.</text>
</comment>
<dbReference type="GO" id="GO:0008882">
    <property type="term" value="F:[glutamate-ammonia-ligase] adenylyltransferase activity"/>
    <property type="evidence" value="ECO:0007669"/>
    <property type="project" value="UniProtKB-EC"/>
</dbReference>
<dbReference type="EC" id="2.7.7.89" evidence="7"/>
<dbReference type="RefSeq" id="WP_308893640.1">
    <property type="nucleotide sequence ID" value="NZ_CP133218.1"/>
</dbReference>
<dbReference type="Pfam" id="PF08335">
    <property type="entry name" value="GlnD_UR_UTase"/>
    <property type="match status" value="2"/>
</dbReference>
<feature type="region of interest" description="Adenylyl transferase" evidence="7">
    <location>
        <begin position="423"/>
        <end position="900"/>
    </location>
</feature>
<keyword evidence="10" id="KW-0436">Ligase</keyword>
<evidence type="ECO:0000259" key="8">
    <source>
        <dbReference type="Pfam" id="PF03710"/>
    </source>
</evidence>
<feature type="domain" description="PII-uridylyltransferase/Glutamine-synthetase adenylyltransferase" evidence="9">
    <location>
        <begin position="280"/>
        <end position="419"/>
    </location>
</feature>
<evidence type="ECO:0000256" key="2">
    <source>
        <dbReference type="ARBA" id="ARBA00022695"/>
    </source>
</evidence>
<comment type="catalytic activity">
    <reaction evidence="7">
        <text>[glutamine synthetase]-L-tyrosine + ATP = [glutamine synthetase]-O(4)-(5'-adenylyl)-L-tyrosine + diphosphate</text>
        <dbReference type="Rhea" id="RHEA:18589"/>
        <dbReference type="Rhea" id="RHEA-COMP:10660"/>
        <dbReference type="Rhea" id="RHEA-COMP:10661"/>
        <dbReference type="ChEBI" id="CHEBI:30616"/>
        <dbReference type="ChEBI" id="CHEBI:33019"/>
        <dbReference type="ChEBI" id="CHEBI:46858"/>
        <dbReference type="ChEBI" id="CHEBI:83624"/>
        <dbReference type="EC" id="2.7.7.42"/>
    </reaction>
</comment>
<dbReference type="InterPro" id="IPR013546">
    <property type="entry name" value="PII_UdlTrfase/GS_AdlTrfase"/>
</dbReference>
<evidence type="ECO:0000313" key="11">
    <source>
        <dbReference type="Proteomes" id="UP001236657"/>
    </source>
</evidence>
<comment type="catalytic activity">
    <reaction evidence="7">
        <text>[glutamine synthetase]-O(4)-(5'-adenylyl)-L-tyrosine + phosphate = [glutamine synthetase]-L-tyrosine + ADP</text>
        <dbReference type="Rhea" id="RHEA:43716"/>
        <dbReference type="Rhea" id="RHEA-COMP:10660"/>
        <dbReference type="Rhea" id="RHEA-COMP:10661"/>
        <dbReference type="ChEBI" id="CHEBI:43474"/>
        <dbReference type="ChEBI" id="CHEBI:46858"/>
        <dbReference type="ChEBI" id="CHEBI:83624"/>
        <dbReference type="ChEBI" id="CHEBI:456216"/>
        <dbReference type="EC" id="2.7.7.89"/>
    </reaction>
</comment>
<evidence type="ECO:0000256" key="4">
    <source>
        <dbReference type="ARBA" id="ARBA00022840"/>
    </source>
</evidence>
<dbReference type="NCBIfam" id="NF008292">
    <property type="entry name" value="PRK11072.1"/>
    <property type="match status" value="2"/>
</dbReference>
<dbReference type="Pfam" id="PF03710">
    <property type="entry name" value="GlnE"/>
    <property type="match status" value="2"/>
</dbReference>
<keyword evidence="5 7" id="KW-0460">Magnesium</keyword>
<accession>A0ABY9MLA3</accession>
<dbReference type="GO" id="GO:0016874">
    <property type="term" value="F:ligase activity"/>
    <property type="evidence" value="ECO:0007669"/>
    <property type="project" value="UniProtKB-KW"/>
</dbReference>
<comment type="function">
    <text evidence="7">Involved in the regulation of glutamine synthetase GlnA, a key enzyme in the process to assimilate ammonia. When cellular nitrogen levels are high, the C-terminal adenylyl transferase (AT) inactivates GlnA by covalent transfer of an adenylyl group from ATP to specific tyrosine residue of GlnA, thus reducing its activity. Conversely, when nitrogen levels are low, the N-terminal adenylyl removase (AR) activates GlnA by removing the adenylyl group by phosphorolysis, increasing its activity. The regulatory region of GlnE binds the signal transduction protein PII (GlnB) which indicates the nitrogen status of the cell.</text>
</comment>
<dbReference type="InterPro" id="IPR023057">
    <property type="entry name" value="GlnE"/>
</dbReference>
<protein>
    <recommendedName>
        <fullName evidence="7">Bifunctional glutamine synthetase adenylyltransferase/adenylyl-removing enzyme</fullName>
    </recommendedName>
    <alternativeName>
        <fullName evidence="7">ATP:glutamine synthetase adenylyltransferase</fullName>
    </alternativeName>
    <alternativeName>
        <fullName evidence="7">ATase</fullName>
    </alternativeName>
    <domain>
        <recommendedName>
            <fullName evidence="7">Glutamine synthetase adenylyl-L-tyrosine phosphorylase</fullName>
            <ecNumber evidence="7">2.7.7.89</ecNumber>
        </recommendedName>
        <alternativeName>
            <fullName evidence="7">Adenylyl removase</fullName>
            <shortName evidence="7">AR</shortName>
            <shortName evidence="7">AT-N</shortName>
        </alternativeName>
    </domain>
    <domain>
        <recommendedName>
            <fullName evidence="7">Glutamine synthetase adenylyl transferase</fullName>
            <ecNumber evidence="7">2.7.7.42</ecNumber>
        </recommendedName>
        <alternativeName>
            <fullName evidence="7">Adenylyl transferase</fullName>
            <shortName evidence="7">AT</shortName>
            <shortName evidence="7">AT-C</shortName>
        </alternativeName>
    </domain>
</protein>
<feature type="domain" description="Glutamate-ammonia ligase adenylyltransferase repeated" evidence="8">
    <location>
        <begin position="21"/>
        <end position="257"/>
    </location>
</feature>
<dbReference type="SUPFAM" id="SSF81301">
    <property type="entry name" value="Nucleotidyltransferase"/>
    <property type="match status" value="2"/>
</dbReference>
<dbReference type="CDD" id="cd05401">
    <property type="entry name" value="NT_GlnE_GlnD_like"/>
    <property type="match status" value="2"/>
</dbReference>
<evidence type="ECO:0000256" key="7">
    <source>
        <dbReference type="HAMAP-Rule" id="MF_00802"/>
    </source>
</evidence>
<organism evidence="10 11">
    <name type="scientific">Thiothrix lacustris</name>
    <dbReference type="NCBI Taxonomy" id="525917"/>
    <lineage>
        <taxon>Bacteria</taxon>
        <taxon>Pseudomonadati</taxon>
        <taxon>Pseudomonadota</taxon>
        <taxon>Gammaproteobacteria</taxon>
        <taxon>Thiotrichales</taxon>
        <taxon>Thiotrichaceae</taxon>
        <taxon>Thiothrix</taxon>
    </lineage>
</organism>
<dbReference type="Gene3D" id="3.30.460.10">
    <property type="entry name" value="Beta Polymerase, domain 2"/>
    <property type="match status" value="2"/>
</dbReference>
<evidence type="ECO:0000313" key="10">
    <source>
        <dbReference type="EMBL" id="WML89396.1"/>
    </source>
</evidence>
<keyword evidence="6 7" id="KW-0511">Multifunctional enzyme</keyword>
<keyword evidence="11" id="KW-1185">Reference proteome</keyword>
<dbReference type="PANTHER" id="PTHR30621:SF0">
    <property type="entry name" value="BIFUNCTIONAL GLUTAMINE SYNTHETASE ADENYLYLTRANSFERASE_ADENYLYL-REMOVING ENZYME"/>
    <property type="match status" value="1"/>
</dbReference>
<feature type="region of interest" description="Adenylyl removase" evidence="7">
    <location>
        <begin position="1"/>
        <end position="423"/>
    </location>
</feature>
<dbReference type="InterPro" id="IPR043519">
    <property type="entry name" value="NT_sf"/>
</dbReference>
<comment type="cofactor">
    <cofactor evidence="7">
        <name>Mg(2+)</name>
        <dbReference type="ChEBI" id="CHEBI:18420"/>
    </cofactor>
</comment>